<comment type="caution">
    <text evidence="1">The sequence shown here is derived from an EMBL/GenBank/DDBJ whole genome shotgun (WGS) entry which is preliminary data.</text>
</comment>
<organism evidence="1 2">
    <name type="scientific">Fusarium sarcochroum</name>
    <dbReference type="NCBI Taxonomy" id="1208366"/>
    <lineage>
        <taxon>Eukaryota</taxon>
        <taxon>Fungi</taxon>
        <taxon>Dikarya</taxon>
        <taxon>Ascomycota</taxon>
        <taxon>Pezizomycotina</taxon>
        <taxon>Sordariomycetes</taxon>
        <taxon>Hypocreomycetidae</taxon>
        <taxon>Hypocreales</taxon>
        <taxon>Nectriaceae</taxon>
        <taxon>Fusarium</taxon>
        <taxon>Fusarium lateritium species complex</taxon>
    </lineage>
</organism>
<accession>A0A8H4U4K9</accession>
<keyword evidence="2" id="KW-1185">Reference proteome</keyword>
<name>A0A8H4U4K9_9HYPO</name>
<evidence type="ECO:0000313" key="2">
    <source>
        <dbReference type="Proteomes" id="UP000622797"/>
    </source>
</evidence>
<dbReference type="EMBL" id="JABEXW010000160">
    <property type="protein sequence ID" value="KAF4969494.1"/>
    <property type="molecule type" value="Genomic_DNA"/>
</dbReference>
<reference evidence="1" key="2">
    <citation type="submission" date="2020-05" db="EMBL/GenBank/DDBJ databases">
        <authorList>
            <person name="Kim H.-S."/>
            <person name="Proctor R.H."/>
            <person name="Brown D.W."/>
        </authorList>
    </citation>
    <scope>NUCLEOTIDE SEQUENCE</scope>
    <source>
        <strain evidence="1">NRRL 20472</strain>
    </source>
</reference>
<gene>
    <name evidence="1" type="ORF">FSARC_3280</name>
</gene>
<sequence length="136" mass="15623">MFAARRLLAARPLARVATRQFHATPRRSAVGKVGSLRRYISDDHVHEYIRELARHPRVLAAAAKVGEGIKRNNFTSFQRPQKTQVVKLLADPEFREAAQKLAEEMERAGIEQRPELFQHLLGLGKRPKDEEPEEEY</sequence>
<dbReference type="OrthoDB" id="10008801at2759"/>
<dbReference type="AlphaFoldDB" id="A0A8H4U4K9"/>
<protein>
    <submittedName>
        <fullName evidence="1">Uncharacterized protein</fullName>
    </submittedName>
</protein>
<reference evidence="1" key="1">
    <citation type="journal article" date="2020" name="BMC Genomics">
        <title>Correction to: Identification and distribution of gene clusters required for synthesis of sphingolipid metabolism inhibitors in diverse species of the filamentous fungus Fusarium.</title>
        <authorList>
            <person name="Kim H.S."/>
            <person name="Lohmar J.M."/>
            <person name="Busman M."/>
            <person name="Brown D.W."/>
            <person name="Naumann T.A."/>
            <person name="Divon H.H."/>
            <person name="Lysoe E."/>
            <person name="Uhlig S."/>
            <person name="Proctor R.H."/>
        </authorList>
    </citation>
    <scope>NUCLEOTIDE SEQUENCE</scope>
    <source>
        <strain evidence="1">NRRL 20472</strain>
    </source>
</reference>
<proteinExistence type="predicted"/>
<evidence type="ECO:0000313" key="1">
    <source>
        <dbReference type="EMBL" id="KAF4969494.1"/>
    </source>
</evidence>
<dbReference type="Proteomes" id="UP000622797">
    <property type="component" value="Unassembled WGS sequence"/>
</dbReference>